<evidence type="ECO:0000256" key="7">
    <source>
        <dbReference type="RuleBase" id="RU363032"/>
    </source>
</evidence>
<dbReference type="PROSITE" id="PS50928">
    <property type="entry name" value="ABC_TM1"/>
    <property type="match status" value="1"/>
</dbReference>
<dbReference type="OrthoDB" id="5322475at2"/>
<evidence type="ECO:0000256" key="1">
    <source>
        <dbReference type="ARBA" id="ARBA00004651"/>
    </source>
</evidence>
<reference evidence="9 10" key="1">
    <citation type="submission" date="2019-07" db="EMBL/GenBank/DDBJ databases">
        <title>Genomic Encyclopedia of Archaeal and Bacterial Type Strains, Phase II (KMG-II): from individual species to whole genera.</title>
        <authorList>
            <person name="Goeker M."/>
        </authorList>
    </citation>
    <scope>NUCLEOTIDE SEQUENCE [LARGE SCALE GENOMIC DNA]</scope>
    <source>
        <strain evidence="9 10">ATCC BAA-1139</strain>
    </source>
</reference>
<accession>A0A562WRU2</accession>
<dbReference type="PANTHER" id="PTHR30151:SF0">
    <property type="entry name" value="ABC TRANSPORTER PERMEASE PROTEIN MJ0413-RELATED"/>
    <property type="match status" value="1"/>
</dbReference>
<keyword evidence="2 7" id="KW-0813">Transport</keyword>
<comment type="caution">
    <text evidence="9">The sequence shown here is derived from an EMBL/GenBank/DDBJ whole genome shotgun (WGS) entry which is preliminary data.</text>
</comment>
<dbReference type="GO" id="GO:0055085">
    <property type="term" value="P:transmembrane transport"/>
    <property type="evidence" value="ECO:0007669"/>
    <property type="project" value="InterPro"/>
</dbReference>
<evidence type="ECO:0000259" key="8">
    <source>
        <dbReference type="PROSITE" id="PS50928"/>
    </source>
</evidence>
<dbReference type="PANTHER" id="PTHR30151">
    <property type="entry name" value="ALKANE SULFONATE ABC TRANSPORTER-RELATED, MEMBRANE SUBUNIT"/>
    <property type="match status" value="1"/>
</dbReference>
<evidence type="ECO:0000256" key="6">
    <source>
        <dbReference type="ARBA" id="ARBA00023136"/>
    </source>
</evidence>
<dbReference type="InterPro" id="IPR035906">
    <property type="entry name" value="MetI-like_sf"/>
</dbReference>
<dbReference type="SUPFAM" id="SSF161098">
    <property type="entry name" value="MetI-like"/>
    <property type="match status" value="1"/>
</dbReference>
<dbReference type="Pfam" id="PF00528">
    <property type="entry name" value="BPD_transp_1"/>
    <property type="match status" value="1"/>
</dbReference>
<feature type="transmembrane region" description="Helical" evidence="7">
    <location>
        <begin position="70"/>
        <end position="92"/>
    </location>
</feature>
<keyword evidence="5 7" id="KW-1133">Transmembrane helix</keyword>
<evidence type="ECO:0000313" key="9">
    <source>
        <dbReference type="EMBL" id="TWJ33027.1"/>
    </source>
</evidence>
<evidence type="ECO:0000256" key="4">
    <source>
        <dbReference type="ARBA" id="ARBA00022692"/>
    </source>
</evidence>
<dbReference type="InterPro" id="IPR000515">
    <property type="entry name" value="MetI-like"/>
</dbReference>
<feature type="transmembrane region" description="Helical" evidence="7">
    <location>
        <begin position="20"/>
        <end position="38"/>
    </location>
</feature>
<feature type="domain" description="ABC transmembrane type-1" evidence="8">
    <location>
        <begin position="66"/>
        <end position="246"/>
    </location>
</feature>
<keyword evidence="6 7" id="KW-0472">Membrane</keyword>
<feature type="transmembrane region" description="Helical" evidence="7">
    <location>
        <begin position="130"/>
        <end position="151"/>
    </location>
</feature>
<dbReference type="EMBL" id="VLLN01000002">
    <property type="protein sequence ID" value="TWJ33027.1"/>
    <property type="molecule type" value="Genomic_DNA"/>
</dbReference>
<keyword evidence="10" id="KW-1185">Reference proteome</keyword>
<organism evidence="9 10">
    <name type="scientific">Geobacter argillaceus</name>
    <dbReference type="NCBI Taxonomy" id="345631"/>
    <lineage>
        <taxon>Bacteria</taxon>
        <taxon>Pseudomonadati</taxon>
        <taxon>Thermodesulfobacteriota</taxon>
        <taxon>Desulfuromonadia</taxon>
        <taxon>Geobacterales</taxon>
        <taxon>Geobacteraceae</taxon>
        <taxon>Geobacter</taxon>
    </lineage>
</organism>
<dbReference type="Gene3D" id="1.10.3720.10">
    <property type="entry name" value="MetI-like"/>
    <property type="match status" value="1"/>
</dbReference>
<dbReference type="AlphaFoldDB" id="A0A562WRU2"/>
<feature type="transmembrane region" description="Helical" evidence="7">
    <location>
        <begin position="104"/>
        <end position="124"/>
    </location>
</feature>
<feature type="transmembrane region" description="Helical" evidence="7">
    <location>
        <begin position="225"/>
        <end position="247"/>
    </location>
</feature>
<comment type="similarity">
    <text evidence="7">Belongs to the binding-protein-dependent transport system permease family.</text>
</comment>
<gene>
    <name evidence="9" type="ORF">JN12_00438</name>
</gene>
<dbReference type="CDD" id="cd06261">
    <property type="entry name" value="TM_PBP2"/>
    <property type="match status" value="1"/>
</dbReference>
<feature type="transmembrane region" description="Helical" evidence="7">
    <location>
        <begin position="172"/>
        <end position="196"/>
    </location>
</feature>
<comment type="subcellular location">
    <subcellularLocation>
        <location evidence="1 7">Cell membrane</location>
        <topology evidence="1 7">Multi-pass membrane protein</topology>
    </subcellularLocation>
</comment>
<protein>
    <submittedName>
        <fullName evidence="9">NitT/TauT family transport system permease protein</fullName>
    </submittedName>
</protein>
<sequence>MAGDRWYWRDRLRKGVVRSAFLLLLVCIWQGLASAGIWNELIFPAPAEVVLALGGGLADGTLPTAVLASLVRLGIGYGISLAIGIPLGLLLGRIRLLDDTVGSLAIGLQALPSICWLPLAVLWFGLSEAAMQFVIIMGSLMAVTLTVRDGVRTIPTPYLRAAPILGATGWRFYRYVLFPASFPSVVTGAKLGWTFAWRSLMAAELLYVTTGIGSTLMTGRELHDMALVVAAMLIIVGIGLITDRLLFRMGEEFVHRRWGVG</sequence>
<keyword evidence="3" id="KW-1003">Cell membrane</keyword>
<evidence type="ECO:0000256" key="3">
    <source>
        <dbReference type="ARBA" id="ARBA00022475"/>
    </source>
</evidence>
<evidence type="ECO:0000313" key="10">
    <source>
        <dbReference type="Proteomes" id="UP000319449"/>
    </source>
</evidence>
<proteinExistence type="inferred from homology"/>
<evidence type="ECO:0000256" key="5">
    <source>
        <dbReference type="ARBA" id="ARBA00022989"/>
    </source>
</evidence>
<name>A0A562WRU2_9BACT</name>
<evidence type="ECO:0000256" key="2">
    <source>
        <dbReference type="ARBA" id="ARBA00022448"/>
    </source>
</evidence>
<keyword evidence="4 7" id="KW-0812">Transmembrane</keyword>
<dbReference type="Proteomes" id="UP000319449">
    <property type="component" value="Unassembled WGS sequence"/>
</dbReference>
<dbReference type="RefSeq" id="WP_145017633.1">
    <property type="nucleotide sequence ID" value="NZ_VLLN01000002.1"/>
</dbReference>
<dbReference type="GO" id="GO:0005886">
    <property type="term" value="C:plasma membrane"/>
    <property type="evidence" value="ECO:0007669"/>
    <property type="project" value="UniProtKB-SubCell"/>
</dbReference>